<comment type="caution">
    <text evidence="1">The sequence shown here is derived from an EMBL/GenBank/DDBJ whole genome shotgun (WGS) entry which is preliminary data.</text>
</comment>
<keyword evidence="2" id="KW-1185">Reference proteome</keyword>
<reference evidence="1 2" key="1">
    <citation type="submission" date="2019-06" db="EMBL/GenBank/DDBJ databases">
        <title>Genomic Encyclopedia of Type Strains, Phase IV (KMG-V): Genome sequencing to study the core and pangenomes of soil and plant-associated prokaryotes.</title>
        <authorList>
            <person name="Whitman W."/>
        </authorList>
    </citation>
    <scope>NUCLEOTIDE SEQUENCE [LARGE SCALE GENOMIC DNA]</scope>
    <source>
        <strain evidence="1 2">BR 10556</strain>
    </source>
</reference>
<gene>
    <name evidence="1" type="ORF">FBZ95_102113</name>
</gene>
<accession>A0A560KCG9</accession>
<evidence type="ECO:0000313" key="2">
    <source>
        <dbReference type="Proteomes" id="UP000315914"/>
    </source>
</evidence>
<dbReference type="EMBL" id="VITW01000002">
    <property type="protein sequence ID" value="TWB80896.1"/>
    <property type="molecule type" value="Genomic_DNA"/>
</dbReference>
<sequence>MRLKAITGIDIKVVTADAGYAYAKVYGALERRGIDALISAKADPIKGCVPLRRFRYDAKNDLLKCPRGRILRPRGPSSTAVSFTRRRRIAPGVRSRAIAYPKGGLTKWSLSVTIIRHCSAPAAVASDGVSRIDGSIDAIAGAQRASTAKPKPGTD</sequence>
<evidence type="ECO:0008006" key="3">
    <source>
        <dbReference type="Google" id="ProtNLM"/>
    </source>
</evidence>
<protein>
    <recommendedName>
        <fullName evidence="3">DDE family transposase</fullName>
    </recommendedName>
</protein>
<dbReference type="AlphaFoldDB" id="A0A560KCG9"/>
<dbReference type="Proteomes" id="UP000315914">
    <property type="component" value="Unassembled WGS sequence"/>
</dbReference>
<proteinExistence type="predicted"/>
<evidence type="ECO:0000313" key="1">
    <source>
        <dbReference type="EMBL" id="TWB80896.1"/>
    </source>
</evidence>
<name>A0A560KCG9_9BRAD</name>
<organism evidence="1 2">
    <name type="scientific">Bradyrhizobium sacchari</name>
    <dbReference type="NCBI Taxonomy" id="1399419"/>
    <lineage>
        <taxon>Bacteria</taxon>
        <taxon>Pseudomonadati</taxon>
        <taxon>Pseudomonadota</taxon>
        <taxon>Alphaproteobacteria</taxon>
        <taxon>Hyphomicrobiales</taxon>
        <taxon>Nitrobacteraceae</taxon>
        <taxon>Bradyrhizobium</taxon>
    </lineage>
</organism>